<evidence type="ECO:0000313" key="3">
    <source>
        <dbReference type="Proteomes" id="UP001519295"/>
    </source>
</evidence>
<dbReference type="Proteomes" id="UP001519295">
    <property type="component" value="Unassembled WGS sequence"/>
</dbReference>
<keyword evidence="2" id="KW-0378">Hydrolase</keyword>
<reference evidence="2 3" key="1">
    <citation type="submission" date="2021-03" db="EMBL/GenBank/DDBJ databases">
        <title>Sequencing the genomes of 1000 actinobacteria strains.</title>
        <authorList>
            <person name="Klenk H.-P."/>
        </authorList>
    </citation>
    <scope>NUCLEOTIDE SEQUENCE [LARGE SCALE GENOMIC DNA]</scope>
    <source>
        <strain evidence="2 3">DSM 45256</strain>
    </source>
</reference>
<accession>A0ABS4VYE6</accession>
<keyword evidence="3" id="KW-1185">Reference proteome</keyword>
<dbReference type="PANTHER" id="PTHR12121:SF36">
    <property type="entry name" value="ENDONUCLEASE_EXONUCLEASE_PHOSPHATASE DOMAIN-CONTAINING PROTEIN"/>
    <property type="match status" value="1"/>
</dbReference>
<dbReference type="SUPFAM" id="SSF56219">
    <property type="entry name" value="DNase I-like"/>
    <property type="match status" value="1"/>
</dbReference>
<keyword evidence="2" id="KW-0540">Nuclease</keyword>
<comment type="caution">
    <text evidence="2">The sequence shown here is derived from an EMBL/GenBank/DDBJ whole genome shotgun (WGS) entry which is preliminary data.</text>
</comment>
<dbReference type="GO" id="GO:0004519">
    <property type="term" value="F:endonuclease activity"/>
    <property type="evidence" value="ECO:0007669"/>
    <property type="project" value="UniProtKB-KW"/>
</dbReference>
<sequence length="270" mass="29777">MSVNVRGFSRRRDGINSWEHRAALNVATIRRSAPDVIGAQELRPESLATYRAQLPEYSCVIGPGAGRPASPEFNAILFDPARLQVLETGGFWLSETPDRLSSAWRARIARSANWVLFSTPDAVPFLHLNTHLDHLSGLARLRGSDLLVRRITALRDGDDLPTVVTGDFNCRPGSAPYRRFADAGFRDTALAAGGHERETGTFHAFHGFRHAVLNRVDALRGARRIDWILVAGGRQRLRVEDHAVVRDHDASTGMFPSDHYPVLSTLAVSG</sequence>
<keyword evidence="2" id="KW-0255">Endonuclease</keyword>
<dbReference type="InterPro" id="IPR005135">
    <property type="entry name" value="Endo/exonuclease/phosphatase"/>
</dbReference>
<proteinExistence type="predicted"/>
<feature type="domain" description="Endonuclease/exonuclease/phosphatase" evidence="1">
    <location>
        <begin position="1"/>
        <end position="259"/>
    </location>
</feature>
<evidence type="ECO:0000313" key="2">
    <source>
        <dbReference type="EMBL" id="MBP2368983.1"/>
    </source>
</evidence>
<dbReference type="GO" id="GO:0016787">
    <property type="term" value="F:hydrolase activity"/>
    <property type="evidence" value="ECO:0007669"/>
    <property type="project" value="UniProtKB-KW"/>
</dbReference>
<evidence type="ECO:0000259" key="1">
    <source>
        <dbReference type="Pfam" id="PF03372"/>
    </source>
</evidence>
<organism evidence="2 3">
    <name type="scientific">Pseudonocardia parietis</name>
    <dbReference type="NCBI Taxonomy" id="570936"/>
    <lineage>
        <taxon>Bacteria</taxon>
        <taxon>Bacillati</taxon>
        <taxon>Actinomycetota</taxon>
        <taxon>Actinomycetes</taxon>
        <taxon>Pseudonocardiales</taxon>
        <taxon>Pseudonocardiaceae</taxon>
        <taxon>Pseudonocardia</taxon>
    </lineage>
</organism>
<dbReference type="RefSeq" id="WP_210030726.1">
    <property type="nucleotide sequence ID" value="NZ_JAGINU010000001.1"/>
</dbReference>
<dbReference type="CDD" id="cd09083">
    <property type="entry name" value="EEP-1"/>
    <property type="match status" value="1"/>
</dbReference>
<dbReference type="Pfam" id="PF03372">
    <property type="entry name" value="Exo_endo_phos"/>
    <property type="match status" value="1"/>
</dbReference>
<protein>
    <submittedName>
        <fullName evidence="2">Endonuclease/exonuclease/phosphatase family metal-dependent hydrolase</fullName>
    </submittedName>
</protein>
<dbReference type="EMBL" id="JAGINU010000001">
    <property type="protein sequence ID" value="MBP2368983.1"/>
    <property type="molecule type" value="Genomic_DNA"/>
</dbReference>
<dbReference type="PANTHER" id="PTHR12121">
    <property type="entry name" value="CARBON CATABOLITE REPRESSOR PROTEIN 4"/>
    <property type="match status" value="1"/>
</dbReference>
<dbReference type="Gene3D" id="3.60.10.10">
    <property type="entry name" value="Endonuclease/exonuclease/phosphatase"/>
    <property type="match status" value="1"/>
</dbReference>
<dbReference type="InterPro" id="IPR050410">
    <property type="entry name" value="CCR4/nocturin_mRNA_transcr"/>
</dbReference>
<gene>
    <name evidence="2" type="ORF">JOF36_004679</name>
</gene>
<name>A0ABS4VYE6_9PSEU</name>
<dbReference type="InterPro" id="IPR036691">
    <property type="entry name" value="Endo/exonu/phosph_ase_sf"/>
</dbReference>